<evidence type="ECO:0000313" key="1">
    <source>
        <dbReference type="EMBL" id="ROL45424.1"/>
    </source>
</evidence>
<protein>
    <submittedName>
        <fullName evidence="1">Uncharacterized protein</fullName>
    </submittedName>
</protein>
<reference evidence="1 2" key="1">
    <citation type="submission" date="2018-10" db="EMBL/GenBank/DDBJ databases">
        <title>Genome assembly for a Yunnan-Guizhou Plateau 3E fish, Anabarilius grahami (Regan), and its evolutionary and genetic applications.</title>
        <authorList>
            <person name="Jiang W."/>
        </authorList>
    </citation>
    <scope>NUCLEOTIDE SEQUENCE [LARGE SCALE GENOMIC DNA]</scope>
    <source>
        <strain evidence="1">AG-KIZ</strain>
        <tissue evidence="1">Muscle</tissue>
    </source>
</reference>
<dbReference type="AlphaFoldDB" id="A0A3N0YH46"/>
<dbReference type="EMBL" id="RJVU01042591">
    <property type="protein sequence ID" value="ROL45424.1"/>
    <property type="molecule type" value="Genomic_DNA"/>
</dbReference>
<proteinExistence type="predicted"/>
<dbReference type="OrthoDB" id="10045182at2759"/>
<dbReference type="Proteomes" id="UP000281406">
    <property type="component" value="Unassembled WGS sequence"/>
</dbReference>
<name>A0A3N0YH46_ANAGA</name>
<gene>
    <name evidence="1" type="ORF">DPX16_2349</name>
</gene>
<accession>A0A3N0YH46</accession>
<sequence length="206" mass="23027">MGKRKDLSEFGKGQIVMGQSISKTAALVGCSRSAVVSIYQKCSEEGTVVNRRQGHGFIELMKVKLVLLEKCQNTHVQLDGVIYNNHTVYETAGVLLNSQSDVRTLVGIIQLGDVQERGPEPHDQENCIRLRFLQIKTQTNPPSLIQTSSSESASLDTGYFKSQNHQNNTNSSKRVIEREVFSVGTCEDRHAHRTARMKKTPRRSQV</sequence>
<comment type="caution">
    <text evidence="1">The sequence shown here is derived from an EMBL/GenBank/DDBJ whole genome shotgun (WGS) entry which is preliminary data.</text>
</comment>
<keyword evidence="2" id="KW-1185">Reference proteome</keyword>
<organism evidence="1 2">
    <name type="scientific">Anabarilius grahami</name>
    <name type="common">Kanglang fish</name>
    <name type="synonym">Barilius grahami</name>
    <dbReference type="NCBI Taxonomy" id="495550"/>
    <lineage>
        <taxon>Eukaryota</taxon>
        <taxon>Metazoa</taxon>
        <taxon>Chordata</taxon>
        <taxon>Craniata</taxon>
        <taxon>Vertebrata</taxon>
        <taxon>Euteleostomi</taxon>
        <taxon>Actinopterygii</taxon>
        <taxon>Neopterygii</taxon>
        <taxon>Teleostei</taxon>
        <taxon>Ostariophysi</taxon>
        <taxon>Cypriniformes</taxon>
        <taxon>Xenocyprididae</taxon>
        <taxon>Xenocypridinae</taxon>
        <taxon>Xenocypridinae incertae sedis</taxon>
        <taxon>Anabarilius</taxon>
    </lineage>
</organism>
<evidence type="ECO:0000313" key="2">
    <source>
        <dbReference type="Proteomes" id="UP000281406"/>
    </source>
</evidence>